<evidence type="ECO:0000313" key="9">
    <source>
        <dbReference type="Proteomes" id="UP000660801"/>
    </source>
</evidence>
<keyword evidence="4" id="KW-0572">Peptidoglycan-anchor</keyword>
<evidence type="ECO:0000256" key="2">
    <source>
        <dbReference type="ARBA" id="ARBA00022525"/>
    </source>
</evidence>
<evidence type="ECO:0000256" key="6">
    <source>
        <dbReference type="SAM" id="SignalP"/>
    </source>
</evidence>
<dbReference type="PROSITE" id="PS50847">
    <property type="entry name" value="GRAM_POS_ANCHORING"/>
    <property type="match status" value="1"/>
</dbReference>
<dbReference type="Pfam" id="PF03577">
    <property type="entry name" value="Peptidase_C69"/>
    <property type="match status" value="2"/>
</dbReference>
<feature type="chain" id="PRO_5039129556" description="Gram-positive cocci surface proteins LPxTG domain-containing protein" evidence="6">
    <location>
        <begin position="22"/>
        <end position="730"/>
    </location>
</feature>
<dbReference type="NCBIfam" id="TIGR01167">
    <property type="entry name" value="LPXTG_anchor"/>
    <property type="match status" value="1"/>
</dbReference>
<evidence type="ECO:0000256" key="5">
    <source>
        <dbReference type="SAM" id="MobiDB-lite"/>
    </source>
</evidence>
<dbReference type="AlphaFoldDB" id="A0A917A9M4"/>
<feature type="domain" description="Gram-positive cocci surface proteins LPxTG" evidence="7">
    <location>
        <begin position="697"/>
        <end position="730"/>
    </location>
</feature>
<comment type="caution">
    <text evidence="8">The sequence shown here is derived from an EMBL/GenBank/DDBJ whole genome shotgun (WGS) entry which is preliminary data.</text>
</comment>
<evidence type="ECO:0000256" key="4">
    <source>
        <dbReference type="ARBA" id="ARBA00023088"/>
    </source>
</evidence>
<evidence type="ECO:0000256" key="1">
    <source>
        <dbReference type="ARBA" id="ARBA00022512"/>
    </source>
</evidence>
<keyword evidence="3 6" id="KW-0732">Signal</keyword>
<organism evidence="8 9">
    <name type="scientific">Streptococcus himalayensis</name>
    <dbReference type="NCBI Taxonomy" id="1888195"/>
    <lineage>
        <taxon>Bacteria</taxon>
        <taxon>Bacillati</taxon>
        <taxon>Bacillota</taxon>
        <taxon>Bacilli</taxon>
        <taxon>Lactobacillales</taxon>
        <taxon>Streptococcaceae</taxon>
        <taxon>Streptococcus</taxon>
    </lineage>
</organism>
<dbReference type="PANTHER" id="PTHR12994:SF17">
    <property type="entry name" value="LD30995P"/>
    <property type="match status" value="1"/>
</dbReference>
<keyword evidence="1" id="KW-0134">Cell wall</keyword>
<dbReference type="EMBL" id="BMJN01000029">
    <property type="protein sequence ID" value="GGE35084.1"/>
    <property type="molecule type" value="Genomic_DNA"/>
</dbReference>
<protein>
    <recommendedName>
        <fullName evidence="7">Gram-positive cocci surface proteins LPxTG domain-containing protein</fullName>
    </recommendedName>
</protein>
<dbReference type="GO" id="GO:0016805">
    <property type="term" value="F:dipeptidase activity"/>
    <property type="evidence" value="ECO:0007669"/>
    <property type="project" value="InterPro"/>
</dbReference>
<dbReference type="Proteomes" id="UP000660801">
    <property type="component" value="Unassembled WGS sequence"/>
</dbReference>
<dbReference type="GO" id="GO:0070004">
    <property type="term" value="F:cysteine-type exopeptidase activity"/>
    <property type="evidence" value="ECO:0007669"/>
    <property type="project" value="InterPro"/>
</dbReference>
<sequence>MQSKHIKTLIAAALFSTTLLAAKSAEACSAFIIGKDLTEDGSYLFGRTEDYPFQSGTADHNKNFIVHEAKDYQPGEFQHDGDTGFTYEHAAHEYKYTSTPDAERGDQEATDADKAKLSAEEGFAESNLNGTYGAHGFNEHGVSMSATVTASPVAGYETGNFQKIEKVDPFTSVIQRQRQEDLEENAKASVKSEADKASEDAKKQALAEGKTEKEAKKIAKEAAQAIYTKAIETATEEQNKKDPSYLAPLGGLGESSMIDLVLPRVKTAREGVELIAKVLEEKGAYDGNVIMIGDKKELWYMEILSGHQYVAIKYPADKYSVFPNTWSLGSVDFNDKENVIASKDVEKIAKEAGTATYDKDGKFLIARSYGPDKDSPGNRSRAYAGIKLLDPDSPIQYNDDFYDLLRSPSNPNKKFTLQDVFNLQRNRFEHLPEFKPDDEAPADLKYNRRIGHDVYKYALGNKNVINAHVYQINPNLPTEFGGIAWLGFGQTRNTPYVPYYGNINETPKEFHPQTTEYDTNSWYWTVQNIDKLTSEHYDLFGNTIQKRWKAIEELEIARQDKMNAFYTQAGLSPEQASRMVTADFLRLAETMFKEMKLVESKIQAAIKGDKEALAWLQSLDNLPILPEPRLYQLEPTGSRPLTYNPPSAPLSHFVNRGQEIPQAEPLSVKAGKEIKGVQQASQAPSSLGKAVASKAALPQTGSHTSRMMEMLGLAFLSLSGLFITKGKKEQ</sequence>
<feature type="signal peptide" evidence="6">
    <location>
        <begin position="1"/>
        <end position="21"/>
    </location>
</feature>
<dbReference type="InterPro" id="IPR005322">
    <property type="entry name" value="Peptidase_C69"/>
</dbReference>
<evidence type="ECO:0000313" key="8">
    <source>
        <dbReference type="EMBL" id="GGE35084.1"/>
    </source>
</evidence>
<reference evidence="8" key="1">
    <citation type="journal article" date="2014" name="Int. J. Syst. Evol. Microbiol.">
        <title>Complete genome sequence of Corynebacterium casei LMG S-19264T (=DSM 44701T), isolated from a smear-ripened cheese.</title>
        <authorList>
            <consortium name="US DOE Joint Genome Institute (JGI-PGF)"/>
            <person name="Walter F."/>
            <person name="Albersmeier A."/>
            <person name="Kalinowski J."/>
            <person name="Ruckert C."/>
        </authorList>
    </citation>
    <scope>NUCLEOTIDE SEQUENCE</scope>
    <source>
        <strain evidence="8">CGMCC 1.15533</strain>
    </source>
</reference>
<dbReference type="InterPro" id="IPR019931">
    <property type="entry name" value="LPXTG_anchor"/>
</dbReference>
<feature type="region of interest" description="Disordered" evidence="5">
    <location>
        <begin position="179"/>
        <end position="214"/>
    </location>
</feature>
<dbReference type="RefSeq" id="WP_068989107.1">
    <property type="nucleotide sequence ID" value="NZ_BMJN01000029.1"/>
</dbReference>
<dbReference type="GO" id="GO:0006508">
    <property type="term" value="P:proteolysis"/>
    <property type="evidence" value="ECO:0007669"/>
    <property type="project" value="InterPro"/>
</dbReference>
<dbReference type="PANTHER" id="PTHR12994">
    <property type="entry name" value="SECERNIN"/>
    <property type="match status" value="1"/>
</dbReference>
<proteinExistence type="predicted"/>
<accession>A0A917A9M4</accession>
<gene>
    <name evidence="8" type="ORF">GCM10011510_15550</name>
</gene>
<evidence type="ECO:0000256" key="3">
    <source>
        <dbReference type="ARBA" id="ARBA00022729"/>
    </source>
</evidence>
<dbReference type="OrthoDB" id="9764088at2"/>
<keyword evidence="2" id="KW-0964">Secreted</keyword>
<name>A0A917A9M4_9STRE</name>
<evidence type="ECO:0000259" key="7">
    <source>
        <dbReference type="PROSITE" id="PS50847"/>
    </source>
</evidence>
<keyword evidence="9" id="KW-1185">Reference proteome</keyword>
<reference evidence="8" key="2">
    <citation type="submission" date="2020-09" db="EMBL/GenBank/DDBJ databases">
        <authorList>
            <person name="Sun Q."/>
            <person name="Zhou Y."/>
        </authorList>
    </citation>
    <scope>NUCLEOTIDE SEQUENCE</scope>
    <source>
        <strain evidence="8">CGMCC 1.15533</strain>
    </source>
</reference>